<dbReference type="GO" id="GO:0001654">
    <property type="term" value="P:eye development"/>
    <property type="evidence" value="ECO:0007669"/>
    <property type="project" value="UniProtKB-ARBA"/>
</dbReference>
<dbReference type="PROSITE" id="PS50071">
    <property type="entry name" value="HOMEOBOX_2"/>
    <property type="match status" value="1"/>
</dbReference>
<dbReference type="Pfam" id="PF00046">
    <property type="entry name" value="Homeodomain"/>
    <property type="match status" value="1"/>
</dbReference>
<accession>A0A8C6T089</accession>
<dbReference type="PANTHER" id="PTHR45882">
    <property type="entry name" value="PITUITARY HOMEOBOX HOMOLOG PTX1"/>
    <property type="match status" value="1"/>
</dbReference>
<dbReference type="Pfam" id="PF03826">
    <property type="entry name" value="OAR"/>
    <property type="match status" value="1"/>
</dbReference>
<proteinExistence type="inferred from homology"/>
<keyword evidence="4 10" id="KW-0238">DNA-binding</keyword>
<comment type="subcellular location">
    <subcellularLocation>
        <location evidence="1 10 11">Nucleus</location>
    </subcellularLocation>
</comment>
<dbReference type="FunFam" id="1.10.10.60:FF:000031">
    <property type="entry name" value="Homeobox protein"/>
    <property type="match status" value="1"/>
</dbReference>
<evidence type="ECO:0000256" key="1">
    <source>
        <dbReference type="ARBA" id="ARBA00004123"/>
    </source>
</evidence>
<reference evidence="15" key="1">
    <citation type="submission" date="2025-08" db="UniProtKB">
        <authorList>
            <consortium name="Ensembl"/>
        </authorList>
    </citation>
    <scope>IDENTIFICATION</scope>
</reference>
<dbReference type="AlphaFoldDB" id="A0A8C6T089"/>
<feature type="region of interest" description="Disordered" evidence="12">
    <location>
        <begin position="70"/>
        <end position="89"/>
    </location>
</feature>
<keyword evidence="3" id="KW-0217">Developmental protein</keyword>
<dbReference type="PANTHER" id="PTHR45882:SF1">
    <property type="entry name" value="PITUITARY HOMEOBOX 1"/>
    <property type="match status" value="1"/>
</dbReference>
<evidence type="ECO:0000256" key="11">
    <source>
        <dbReference type="RuleBase" id="RU000682"/>
    </source>
</evidence>
<evidence type="ECO:0000313" key="15">
    <source>
        <dbReference type="Ensembl" id="ENSNMLP00000012706.1"/>
    </source>
</evidence>
<dbReference type="CDD" id="cd00086">
    <property type="entry name" value="homeodomain"/>
    <property type="match status" value="1"/>
</dbReference>
<evidence type="ECO:0000259" key="13">
    <source>
        <dbReference type="PROSITE" id="PS50071"/>
    </source>
</evidence>
<evidence type="ECO:0000256" key="5">
    <source>
        <dbReference type="ARBA" id="ARBA00023155"/>
    </source>
</evidence>
<evidence type="ECO:0000256" key="12">
    <source>
        <dbReference type="SAM" id="MobiDB-lite"/>
    </source>
</evidence>
<evidence type="ECO:0000259" key="14">
    <source>
        <dbReference type="PROSITE" id="PS50803"/>
    </source>
</evidence>
<evidence type="ECO:0000256" key="2">
    <source>
        <dbReference type="ARBA" id="ARBA00006503"/>
    </source>
</evidence>
<name>A0A8C6T089_9GOBI</name>
<dbReference type="SMART" id="SM00389">
    <property type="entry name" value="HOX"/>
    <property type="match status" value="1"/>
</dbReference>
<dbReference type="InterPro" id="IPR001356">
    <property type="entry name" value="HD"/>
</dbReference>
<keyword evidence="6 10" id="KW-0539">Nucleus</keyword>
<dbReference type="GO" id="GO:0021536">
    <property type="term" value="P:diencephalon development"/>
    <property type="evidence" value="ECO:0007669"/>
    <property type="project" value="UniProtKB-ARBA"/>
</dbReference>
<dbReference type="InterPro" id="IPR017970">
    <property type="entry name" value="Homeobox_CS"/>
</dbReference>
<feature type="domain" description="OAR" evidence="14">
    <location>
        <begin position="264"/>
        <end position="277"/>
    </location>
</feature>
<reference evidence="15" key="2">
    <citation type="submission" date="2025-09" db="UniProtKB">
        <authorList>
            <consortium name="Ensembl"/>
        </authorList>
    </citation>
    <scope>IDENTIFICATION</scope>
</reference>
<dbReference type="GO" id="GO:0005634">
    <property type="term" value="C:nucleus"/>
    <property type="evidence" value="ECO:0007669"/>
    <property type="project" value="UniProtKB-SubCell"/>
</dbReference>
<comment type="similarity">
    <text evidence="2">Belongs to the paired homeobox family. Bicoid subfamily.</text>
</comment>
<evidence type="ECO:0000256" key="7">
    <source>
        <dbReference type="ARBA" id="ARBA00039560"/>
    </source>
</evidence>
<organism evidence="15 16">
    <name type="scientific">Neogobius melanostomus</name>
    <name type="common">round goby</name>
    <dbReference type="NCBI Taxonomy" id="47308"/>
    <lineage>
        <taxon>Eukaryota</taxon>
        <taxon>Metazoa</taxon>
        <taxon>Chordata</taxon>
        <taxon>Craniata</taxon>
        <taxon>Vertebrata</taxon>
        <taxon>Euteleostomi</taxon>
        <taxon>Actinopterygii</taxon>
        <taxon>Neopterygii</taxon>
        <taxon>Teleostei</taxon>
        <taxon>Neoteleostei</taxon>
        <taxon>Acanthomorphata</taxon>
        <taxon>Gobiaria</taxon>
        <taxon>Gobiiformes</taxon>
        <taxon>Gobioidei</taxon>
        <taxon>Gobiidae</taxon>
        <taxon>Benthophilinae</taxon>
        <taxon>Neogobiini</taxon>
        <taxon>Neogobius</taxon>
    </lineage>
</organism>
<dbReference type="PROSITE" id="PS50803">
    <property type="entry name" value="OAR"/>
    <property type="match status" value="1"/>
</dbReference>
<evidence type="ECO:0000256" key="6">
    <source>
        <dbReference type="ARBA" id="ARBA00023242"/>
    </source>
</evidence>
<evidence type="ECO:0000256" key="8">
    <source>
        <dbReference type="ARBA" id="ARBA00041925"/>
    </source>
</evidence>
<feature type="DNA-binding region" description="Homeobox" evidence="10">
    <location>
        <begin position="82"/>
        <end position="141"/>
    </location>
</feature>
<evidence type="ECO:0000313" key="16">
    <source>
        <dbReference type="Proteomes" id="UP000694523"/>
    </source>
</evidence>
<dbReference type="PROSITE" id="PS00027">
    <property type="entry name" value="HOMEOBOX_1"/>
    <property type="match status" value="1"/>
</dbReference>
<keyword evidence="16" id="KW-1185">Reference proteome</keyword>
<protein>
    <recommendedName>
        <fullName evidence="7">Pituitary homeobox 1</fullName>
    </recommendedName>
    <alternativeName>
        <fullName evidence="8">Homeobox protein PITX1</fullName>
    </alternativeName>
    <alternativeName>
        <fullName evidence="9">Paired-like homeodomain transcription factor 1</fullName>
    </alternativeName>
</protein>
<sequence length="297" mass="33606">MGIFSVTAVLQSQYVTIWVDHTQHQQIIIRRKLHAPQMTIPLHCYGAKLLLQMSAPLTLLPPQLAELRAEDAGAEDPKKKKQRRQRTHFTSQQLQELEATFQRNRYPDMSTREEIAVWTNLTEARVRVWFKNRRAKWRKRERNQQMDLCKNSYLPQFGGLVQPYDDMYPAYTYNNWTNKGLAPAPLSTKNFPFFNSMSPLTSQSVFSASHNSISMTMASGMGHSAVPAMAAPGLNNISNLNGIGTSGINSAMSSSAVYRDTCNSSLATLRLKSKQHPRSATATCYIVHRPNRITECK</sequence>
<dbReference type="GO" id="GO:0009653">
    <property type="term" value="P:anatomical structure morphogenesis"/>
    <property type="evidence" value="ECO:0007669"/>
    <property type="project" value="TreeGrafter"/>
</dbReference>
<evidence type="ECO:0000256" key="3">
    <source>
        <dbReference type="ARBA" id="ARBA00022473"/>
    </source>
</evidence>
<dbReference type="InterPro" id="IPR009057">
    <property type="entry name" value="Homeodomain-like_sf"/>
</dbReference>
<dbReference type="Gene3D" id="1.10.10.60">
    <property type="entry name" value="Homeodomain-like"/>
    <property type="match status" value="1"/>
</dbReference>
<dbReference type="SUPFAM" id="SSF46689">
    <property type="entry name" value="Homeodomain-like"/>
    <property type="match status" value="1"/>
</dbReference>
<dbReference type="Proteomes" id="UP000694523">
    <property type="component" value="Unplaced"/>
</dbReference>
<dbReference type="InterPro" id="IPR003654">
    <property type="entry name" value="OAR_dom"/>
</dbReference>
<dbReference type="GO" id="GO:0000978">
    <property type="term" value="F:RNA polymerase II cis-regulatory region sequence-specific DNA binding"/>
    <property type="evidence" value="ECO:0007669"/>
    <property type="project" value="TreeGrafter"/>
</dbReference>
<evidence type="ECO:0000256" key="10">
    <source>
        <dbReference type="PROSITE-ProRule" id="PRU00108"/>
    </source>
</evidence>
<evidence type="ECO:0000256" key="4">
    <source>
        <dbReference type="ARBA" id="ARBA00023125"/>
    </source>
</evidence>
<keyword evidence="5 10" id="KW-0371">Homeobox</keyword>
<feature type="domain" description="Homeobox" evidence="13">
    <location>
        <begin position="80"/>
        <end position="140"/>
    </location>
</feature>
<evidence type="ECO:0000256" key="9">
    <source>
        <dbReference type="ARBA" id="ARBA00042847"/>
    </source>
</evidence>
<dbReference type="GO" id="GO:0000981">
    <property type="term" value="F:DNA-binding transcription factor activity, RNA polymerase II-specific"/>
    <property type="evidence" value="ECO:0007669"/>
    <property type="project" value="InterPro"/>
</dbReference>
<dbReference type="Ensembl" id="ENSNMLT00000014338.1">
    <property type="protein sequence ID" value="ENSNMLP00000012706.1"/>
    <property type="gene ID" value="ENSNMLG00000008615.1"/>
</dbReference>